<accession>A0AAV4FB92</accession>
<dbReference type="GO" id="GO:0001653">
    <property type="term" value="F:peptide receptor activity"/>
    <property type="evidence" value="ECO:0007669"/>
    <property type="project" value="TreeGrafter"/>
</dbReference>
<comment type="caution">
    <text evidence="6">The sequence shown here is derived from an EMBL/GenBank/DDBJ whole genome shotgun (WGS) entry which is preliminary data.</text>
</comment>
<dbReference type="PANTHER" id="PTHR11920">
    <property type="entry name" value="GUANYLYL CYCLASE"/>
    <property type="match status" value="1"/>
</dbReference>
<dbReference type="Pfam" id="PF07714">
    <property type="entry name" value="PK_Tyr_Ser-Thr"/>
    <property type="match status" value="1"/>
</dbReference>
<dbReference type="InterPro" id="IPR000719">
    <property type="entry name" value="Prot_kinase_dom"/>
</dbReference>
<dbReference type="InterPro" id="IPR011009">
    <property type="entry name" value="Kinase-like_dom_sf"/>
</dbReference>
<keyword evidence="7" id="KW-1185">Reference proteome</keyword>
<dbReference type="GO" id="GO:0005886">
    <property type="term" value="C:plasma membrane"/>
    <property type="evidence" value="ECO:0007669"/>
    <property type="project" value="TreeGrafter"/>
</dbReference>
<protein>
    <recommendedName>
        <fullName evidence="1">guanylate cyclase</fullName>
        <ecNumber evidence="1">4.6.1.2</ecNumber>
    </recommendedName>
</protein>
<evidence type="ECO:0000256" key="4">
    <source>
        <dbReference type="ARBA" id="ARBA00023293"/>
    </source>
</evidence>
<feature type="domain" description="Protein kinase" evidence="5">
    <location>
        <begin position="1"/>
        <end position="161"/>
    </location>
</feature>
<dbReference type="GO" id="GO:0004016">
    <property type="term" value="F:adenylate cyclase activity"/>
    <property type="evidence" value="ECO:0007669"/>
    <property type="project" value="TreeGrafter"/>
</dbReference>
<evidence type="ECO:0000256" key="1">
    <source>
        <dbReference type="ARBA" id="ARBA00012202"/>
    </source>
</evidence>
<dbReference type="PROSITE" id="PS50011">
    <property type="entry name" value="PROTEIN_KINASE_DOM"/>
    <property type="match status" value="1"/>
</dbReference>
<evidence type="ECO:0000313" key="7">
    <source>
        <dbReference type="Proteomes" id="UP000762676"/>
    </source>
</evidence>
<evidence type="ECO:0000313" key="6">
    <source>
        <dbReference type="EMBL" id="GFR70151.1"/>
    </source>
</evidence>
<dbReference type="GO" id="GO:0007168">
    <property type="term" value="P:receptor guanylyl cyclase signaling pathway"/>
    <property type="evidence" value="ECO:0007669"/>
    <property type="project" value="TreeGrafter"/>
</dbReference>
<dbReference type="GO" id="GO:0005524">
    <property type="term" value="F:ATP binding"/>
    <property type="evidence" value="ECO:0007669"/>
    <property type="project" value="InterPro"/>
</dbReference>
<reference evidence="6 7" key="1">
    <citation type="journal article" date="2021" name="Elife">
        <title>Chloroplast acquisition without the gene transfer in kleptoplastic sea slugs, Plakobranchus ocellatus.</title>
        <authorList>
            <person name="Maeda T."/>
            <person name="Takahashi S."/>
            <person name="Yoshida T."/>
            <person name="Shimamura S."/>
            <person name="Takaki Y."/>
            <person name="Nagai Y."/>
            <person name="Toyoda A."/>
            <person name="Suzuki Y."/>
            <person name="Arimoto A."/>
            <person name="Ishii H."/>
            <person name="Satoh N."/>
            <person name="Nishiyama T."/>
            <person name="Hasebe M."/>
            <person name="Maruyama T."/>
            <person name="Minagawa J."/>
            <person name="Obokata J."/>
            <person name="Shigenobu S."/>
        </authorList>
    </citation>
    <scope>NUCLEOTIDE SEQUENCE [LARGE SCALE GENOMIC DNA]</scope>
</reference>
<evidence type="ECO:0000256" key="3">
    <source>
        <dbReference type="ARBA" id="ARBA00023239"/>
    </source>
</evidence>
<organism evidence="6 7">
    <name type="scientific">Elysia marginata</name>
    <dbReference type="NCBI Taxonomy" id="1093978"/>
    <lineage>
        <taxon>Eukaryota</taxon>
        <taxon>Metazoa</taxon>
        <taxon>Spiralia</taxon>
        <taxon>Lophotrochozoa</taxon>
        <taxon>Mollusca</taxon>
        <taxon>Gastropoda</taxon>
        <taxon>Heterobranchia</taxon>
        <taxon>Euthyneura</taxon>
        <taxon>Panpulmonata</taxon>
        <taxon>Sacoglossa</taxon>
        <taxon>Placobranchoidea</taxon>
        <taxon>Plakobranchidae</taxon>
        <taxon>Elysia</taxon>
    </lineage>
</organism>
<sequence length="161" mass="18299">MLWMRDSLINSNVVRFYGLTDLHDGKYVIEDFCSKGTVLDVLQNGKYNLNTDFKMSVALEIASGMSFLHVNSIVHGMLRSTCCWLDNKWTVKVRPENDPYSGQSSLCIRDMTQSVFSLLAGGQIGDWEYFKLLSVQNPKSNPLQTLRSKGVTGDKYELLFR</sequence>
<dbReference type="AlphaFoldDB" id="A0AAV4FB92"/>
<dbReference type="SUPFAM" id="SSF56112">
    <property type="entry name" value="Protein kinase-like (PK-like)"/>
    <property type="match status" value="1"/>
</dbReference>
<evidence type="ECO:0000259" key="5">
    <source>
        <dbReference type="PROSITE" id="PS50011"/>
    </source>
</evidence>
<dbReference type="Proteomes" id="UP000762676">
    <property type="component" value="Unassembled WGS sequence"/>
</dbReference>
<dbReference type="GO" id="GO:0004672">
    <property type="term" value="F:protein kinase activity"/>
    <property type="evidence" value="ECO:0007669"/>
    <property type="project" value="InterPro"/>
</dbReference>
<keyword evidence="4" id="KW-0141">cGMP biosynthesis</keyword>
<gene>
    <name evidence="6" type="ORF">ElyMa_002065500</name>
</gene>
<keyword evidence="2" id="KW-0547">Nucleotide-binding</keyword>
<keyword evidence="3" id="KW-0456">Lyase</keyword>
<dbReference type="InterPro" id="IPR050401">
    <property type="entry name" value="Cyclic_nucleotide_synthase"/>
</dbReference>
<name>A0AAV4FB92_9GAST</name>
<proteinExistence type="predicted"/>
<dbReference type="EMBL" id="BMAT01004197">
    <property type="protein sequence ID" value="GFR70151.1"/>
    <property type="molecule type" value="Genomic_DNA"/>
</dbReference>
<dbReference type="GO" id="GO:0004383">
    <property type="term" value="F:guanylate cyclase activity"/>
    <property type="evidence" value="ECO:0007669"/>
    <property type="project" value="UniProtKB-EC"/>
</dbReference>
<evidence type="ECO:0000256" key="2">
    <source>
        <dbReference type="ARBA" id="ARBA00022741"/>
    </source>
</evidence>
<dbReference type="PANTHER" id="PTHR11920:SF501">
    <property type="entry name" value="GUANYLATE CYCLASE 32E"/>
    <property type="match status" value="1"/>
</dbReference>
<dbReference type="EC" id="4.6.1.2" evidence="1"/>
<dbReference type="Gene3D" id="1.10.510.10">
    <property type="entry name" value="Transferase(Phosphotransferase) domain 1"/>
    <property type="match status" value="1"/>
</dbReference>
<dbReference type="InterPro" id="IPR001245">
    <property type="entry name" value="Ser-Thr/Tyr_kinase_cat_dom"/>
</dbReference>